<dbReference type="CDD" id="cd01734">
    <property type="entry name" value="YlxS_C"/>
    <property type="match status" value="1"/>
</dbReference>
<dbReference type="Gene3D" id="2.30.30.180">
    <property type="entry name" value="Ribosome maturation factor RimP, C-terminal domain"/>
    <property type="match status" value="1"/>
</dbReference>
<dbReference type="Pfam" id="PF17384">
    <property type="entry name" value="DUF150_C"/>
    <property type="match status" value="1"/>
</dbReference>
<sequence>MTKRENYEQRTEKFLLPLMEEHGFELVDVEFVKEAGVWYLRAYIDKEGGIAVDDCEVISRKVSDWLDKEDFIDESYILEVSSPGLGRPLKKEKDFARSIGKDVEVRLYKALNKSKEYTGALEAYDKESVTLKMEDGSQMTFQRADIALIRLALDF</sequence>
<feature type="domain" description="Ribosome maturation factor RimP C-terminal" evidence="5">
    <location>
        <begin position="89"/>
        <end position="155"/>
    </location>
</feature>
<evidence type="ECO:0000256" key="1">
    <source>
        <dbReference type="ARBA" id="ARBA00022490"/>
    </source>
</evidence>
<dbReference type="AlphaFoldDB" id="A0A9D1KFE7"/>
<dbReference type="InterPro" id="IPR003728">
    <property type="entry name" value="Ribosome_maturation_RimP"/>
</dbReference>
<comment type="subcellular location">
    <subcellularLocation>
        <location evidence="3">Cytoplasm</location>
    </subcellularLocation>
</comment>
<dbReference type="PANTHER" id="PTHR33867:SF1">
    <property type="entry name" value="RIBOSOME MATURATION FACTOR RIMP"/>
    <property type="match status" value="1"/>
</dbReference>
<protein>
    <recommendedName>
        <fullName evidence="3">Ribosome maturation factor RimP</fullName>
    </recommendedName>
</protein>
<proteinExistence type="inferred from homology"/>
<dbReference type="InterPro" id="IPR036847">
    <property type="entry name" value="RimP_C_sf"/>
</dbReference>
<keyword evidence="2 3" id="KW-0690">Ribosome biogenesis</keyword>
<evidence type="ECO:0000313" key="7">
    <source>
        <dbReference type="Proteomes" id="UP000886860"/>
    </source>
</evidence>
<dbReference type="GO" id="GO:0006412">
    <property type="term" value="P:translation"/>
    <property type="evidence" value="ECO:0007669"/>
    <property type="project" value="TreeGrafter"/>
</dbReference>
<evidence type="ECO:0000259" key="5">
    <source>
        <dbReference type="Pfam" id="PF17384"/>
    </source>
</evidence>
<name>A0A9D1KFE7_9FIRM</name>
<keyword evidence="1 3" id="KW-0963">Cytoplasm</keyword>
<dbReference type="InterPro" id="IPR028998">
    <property type="entry name" value="RimP_C"/>
</dbReference>
<comment type="caution">
    <text evidence="6">The sequence shown here is derived from an EMBL/GenBank/DDBJ whole genome shotgun (WGS) entry which is preliminary data.</text>
</comment>
<reference evidence="6" key="2">
    <citation type="journal article" date="2021" name="PeerJ">
        <title>Extensive microbial diversity within the chicken gut microbiome revealed by metagenomics and culture.</title>
        <authorList>
            <person name="Gilroy R."/>
            <person name="Ravi A."/>
            <person name="Getino M."/>
            <person name="Pursley I."/>
            <person name="Horton D.L."/>
            <person name="Alikhan N.F."/>
            <person name="Baker D."/>
            <person name="Gharbi K."/>
            <person name="Hall N."/>
            <person name="Watson M."/>
            <person name="Adriaenssens E.M."/>
            <person name="Foster-Nyarko E."/>
            <person name="Jarju S."/>
            <person name="Secka A."/>
            <person name="Antonio M."/>
            <person name="Oren A."/>
            <person name="Chaudhuri R.R."/>
            <person name="La Ragione R."/>
            <person name="Hildebrand F."/>
            <person name="Pallen M.J."/>
        </authorList>
    </citation>
    <scope>NUCLEOTIDE SEQUENCE</scope>
    <source>
        <strain evidence="6">CHK123-3438</strain>
    </source>
</reference>
<dbReference type="GO" id="GO:0005829">
    <property type="term" value="C:cytosol"/>
    <property type="evidence" value="ECO:0007669"/>
    <property type="project" value="TreeGrafter"/>
</dbReference>
<dbReference type="GO" id="GO:0000028">
    <property type="term" value="P:ribosomal small subunit assembly"/>
    <property type="evidence" value="ECO:0007669"/>
    <property type="project" value="TreeGrafter"/>
</dbReference>
<reference evidence="6" key="1">
    <citation type="submission" date="2020-10" db="EMBL/GenBank/DDBJ databases">
        <authorList>
            <person name="Gilroy R."/>
        </authorList>
    </citation>
    <scope>NUCLEOTIDE SEQUENCE</scope>
    <source>
        <strain evidence="6">CHK123-3438</strain>
    </source>
</reference>
<evidence type="ECO:0000256" key="2">
    <source>
        <dbReference type="ARBA" id="ARBA00022517"/>
    </source>
</evidence>
<comment type="similarity">
    <text evidence="3">Belongs to the RimP family.</text>
</comment>
<dbReference type="FunFam" id="3.30.300.70:FF:000001">
    <property type="entry name" value="Ribosome maturation factor RimP"/>
    <property type="match status" value="1"/>
</dbReference>
<dbReference type="EMBL" id="DVKS01000119">
    <property type="protein sequence ID" value="HIT41814.1"/>
    <property type="molecule type" value="Genomic_DNA"/>
</dbReference>
<dbReference type="HAMAP" id="MF_01077">
    <property type="entry name" value="RimP"/>
    <property type="match status" value="1"/>
</dbReference>
<dbReference type="Pfam" id="PF02576">
    <property type="entry name" value="RimP_N"/>
    <property type="match status" value="1"/>
</dbReference>
<feature type="domain" description="Ribosome maturation factor RimP N-terminal" evidence="4">
    <location>
        <begin position="17"/>
        <end position="85"/>
    </location>
</feature>
<accession>A0A9D1KFE7</accession>
<dbReference type="Gene3D" id="3.30.300.70">
    <property type="entry name" value="RimP-like superfamily, N-terminal"/>
    <property type="match status" value="1"/>
</dbReference>
<organism evidence="6 7">
    <name type="scientific">Candidatus Caccovicinus merdipullorum</name>
    <dbReference type="NCBI Taxonomy" id="2840724"/>
    <lineage>
        <taxon>Bacteria</taxon>
        <taxon>Bacillati</taxon>
        <taxon>Bacillota</taxon>
        <taxon>Clostridia</taxon>
        <taxon>Eubacteriales</taxon>
        <taxon>Candidatus Caccovicinus</taxon>
    </lineage>
</organism>
<dbReference type="Proteomes" id="UP000886860">
    <property type="component" value="Unassembled WGS sequence"/>
</dbReference>
<dbReference type="SUPFAM" id="SSF74942">
    <property type="entry name" value="YhbC-like, C-terminal domain"/>
    <property type="match status" value="1"/>
</dbReference>
<dbReference type="SUPFAM" id="SSF75420">
    <property type="entry name" value="YhbC-like, N-terminal domain"/>
    <property type="match status" value="1"/>
</dbReference>
<comment type="function">
    <text evidence="3">Required for maturation of 30S ribosomal subunits.</text>
</comment>
<dbReference type="InterPro" id="IPR035956">
    <property type="entry name" value="RimP_N_sf"/>
</dbReference>
<gene>
    <name evidence="3" type="primary">rimP</name>
    <name evidence="6" type="ORF">IAB60_06920</name>
</gene>
<dbReference type="InterPro" id="IPR028989">
    <property type="entry name" value="RimP_N"/>
</dbReference>
<dbReference type="PANTHER" id="PTHR33867">
    <property type="entry name" value="RIBOSOME MATURATION FACTOR RIMP"/>
    <property type="match status" value="1"/>
</dbReference>
<evidence type="ECO:0000256" key="3">
    <source>
        <dbReference type="HAMAP-Rule" id="MF_01077"/>
    </source>
</evidence>
<evidence type="ECO:0000313" key="6">
    <source>
        <dbReference type="EMBL" id="HIT41814.1"/>
    </source>
</evidence>
<evidence type="ECO:0000259" key="4">
    <source>
        <dbReference type="Pfam" id="PF02576"/>
    </source>
</evidence>